<feature type="transmembrane region" description="Helical" evidence="6">
    <location>
        <begin position="165"/>
        <end position="184"/>
    </location>
</feature>
<keyword evidence="4 6" id="KW-1133">Transmembrane helix</keyword>
<protein>
    <recommendedName>
        <fullName evidence="9">Transmembrane protein 199</fullName>
    </recommendedName>
</protein>
<proteinExistence type="predicted"/>
<evidence type="ECO:0000256" key="4">
    <source>
        <dbReference type="ARBA" id="ARBA00022989"/>
    </source>
</evidence>
<dbReference type="Proteomes" id="UP000812440">
    <property type="component" value="Chromosome 2"/>
</dbReference>
<comment type="caution">
    <text evidence="7">The sequence shown here is derived from an EMBL/GenBank/DDBJ whole genome shotgun (WGS) entry which is preliminary data.</text>
</comment>
<evidence type="ECO:0000256" key="1">
    <source>
        <dbReference type="ARBA" id="ARBA00004477"/>
    </source>
</evidence>
<keyword evidence="8" id="KW-1185">Reference proteome</keyword>
<keyword evidence="3" id="KW-0256">Endoplasmic reticulum</keyword>
<organism evidence="7 8">
    <name type="scientific">Hymenochirus boettgeri</name>
    <name type="common">Congo dwarf clawed frog</name>
    <dbReference type="NCBI Taxonomy" id="247094"/>
    <lineage>
        <taxon>Eukaryota</taxon>
        <taxon>Metazoa</taxon>
        <taxon>Chordata</taxon>
        <taxon>Craniata</taxon>
        <taxon>Vertebrata</taxon>
        <taxon>Euteleostomi</taxon>
        <taxon>Amphibia</taxon>
        <taxon>Batrachia</taxon>
        <taxon>Anura</taxon>
        <taxon>Pipoidea</taxon>
        <taxon>Pipidae</taxon>
        <taxon>Pipinae</taxon>
        <taxon>Hymenochirus</taxon>
    </lineage>
</organism>
<dbReference type="GO" id="GO:0070072">
    <property type="term" value="P:vacuolar proton-transporting V-type ATPase complex assembly"/>
    <property type="evidence" value="ECO:0007669"/>
    <property type="project" value="InterPro"/>
</dbReference>
<dbReference type="Pfam" id="PF11712">
    <property type="entry name" value="Vma12"/>
    <property type="match status" value="1"/>
</dbReference>
<keyword evidence="5 6" id="KW-0472">Membrane</keyword>
<dbReference type="PANTHER" id="PTHR31394:SF1">
    <property type="entry name" value="TRANSMEMBRANE PROTEIN 199"/>
    <property type="match status" value="1"/>
</dbReference>
<evidence type="ECO:0000256" key="3">
    <source>
        <dbReference type="ARBA" id="ARBA00022824"/>
    </source>
</evidence>
<dbReference type="AlphaFoldDB" id="A0A8T2K425"/>
<evidence type="ECO:0000313" key="7">
    <source>
        <dbReference type="EMBL" id="KAG8450793.1"/>
    </source>
</evidence>
<evidence type="ECO:0000256" key="6">
    <source>
        <dbReference type="SAM" id="Phobius"/>
    </source>
</evidence>
<evidence type="ECO:0000256" key="5">
    <source>
        <dbReference type="ARBA" id="ARBA00023136"/>
    </source>
</evidence>
<dbReference type="OrthoDB" id="19981at2759"/>
<reference evidence="7" key="1">
    <citation type="thesis" date="2020" institute="ProQuest LLC" country="789 East Eisenhower Parkway, Ann Arbor, MI, USA">
        <title>Comparative Genomics and Chromosome Evolution.</title>
        <authorList>
            <person name="Mudd A.B."/>
        </authorList>
    </citation>
    <scope>NUCLEOTIDE SEQUENCE</scope>
    <source>
        <strain evidence="7">Female2</strain>
        <tissue evidence="7">Blood</tissue>
    </source>
</reference>
<sequence length="194" mass="21606">MAKGCQAGRELLRVLQEEVTLFKPDSRAAIEAALNHGPGAVIPFSVLRELRGILQQRESPFYLHEFLEGSELYLPTVEIPERNPVLVARLEKIKAKLSNEEYKRMTRNVNNQGRRHGTLADLAKQVQPIKKMVVTVFNFFVTVAAAFACTYIGSQYIFAESASRVLSSVIVASLVGLAELYVLVRTMEGELGQL</sequence>
<evidence type="ECO:0008006" key="9">
    <source>
        <dbReference type="Google" id="ProtNLM"/>
    </source>
</evidence>
<accession>A0A8T2K425</accession>
<feature type="transmembrane region" description="Helical" evidence="6">
    <location>
        <begin position="132"/>
        <end position="153"/>
    </location>
</feature>
<dbReference type="InterPro" id="IPR021013">
    <property type="entry name" value="ATPase_Vma12"/>
</dbReference>
<dbReference type="EMBL" id="JAACNH010000002">
    <property type="protein sequence ID" value="KAG8450793.1"/>
    <property type="molecule type" value="Genomic_DNA"/>
</dbReference>
<name>A0A8T2K425_9PIPI</name>
<dbReference type="PANTHER" id="PTHR31394">
    <property type="entry name" value="TRANSMEMBRANE PROTEIN 199"/>
    <property type="match status" value="1"/>
</dbReference>
<comment type="subcellular location">
    <subcellularLocation>
        <location evidence="1">Endoplasmic reticulum membrane</location>
        <topology evidence="1">Multi-pass membrane protein</topology>
    </subcellularLocation>
</comment>
<evidence type="ECO:0000313" key="8">
    <source>
        <dbReference type="Proteomes" id="UP000812440"/>
    </source>
</evidence>
<gene>
    <name evidence="7" type="ORF">GDO86_003165</name>
</gene>
<keyword evidence="2 6" id="KW-0812">Transmembrane</keyword>
<evidence type="ECO:0000256" key="2">
    <source>
        <dbReference type="ARBA" id="ARBA00022692"/>
    </source>
</evidence>
<dbReference type="GO" id="GO:0005789">
    <property type="term" value="C:endoplasmic reticulum membrane"/>
    <property type="evidence" value="ECO:0007669"/>
    <property type="project" value="UniProtKB-SubCell"/>
</dbReference>